<dbReference type="EMBL" id="CP080776">
    <property type="protein sequence ID" value="UWP94787.1"/>
    <property type="molecule type" value="Genomic_DNA"/>
</dbReference>
<evidence type="ECO:0000256" key="5">
    <source>
        <dbReference type="ARBA" id="ARBA00009320"/>
    </source>
</evidence>
<evidence type="ECO:0000256" key="1">
    <source>
        <dbReference type="ARBA" id="ARBA00003109"/>
    </source>
</evidence>
<dbReference type="InterPro" id="IPR043131">
    <property type="entry name" value="BCAT-like_N"/>
</dbReference>
<dbReference type="AlphaFoldDB" id="A0A9Q9LWQ4"/>
<keyword evidence="8" id="KW-0100">Branched-chain amino acid biosynthesis</keyword>
<dbReference type="Gene3D" id="3.30.470.10">
    <property type="match status" value="1"/>
</dbReference>
<evidence type="ECO:0000256" key="8">
    <source>
        <dbReference type="ARBA" id="ARBA00023304"/>
    </source>
</evidence>
<dbReference type="InterPro" id="IPR036038">
    <property type="entry name" value="Aminotransferase-like"/>
</dbReference>
<evidence type="ECO:0000256" key="9">
    <source>
        <dbReference type="ARBA" id="ARBA00048212"/>
    </source>
</evidence>
<evidence type="ECO:0000256" key="10">
    <source>
        <dbReference type="ARBA" id="ARBA00048798"/>
    </source>
</evidence>
<dbReference type="Gene3D" id="3.20.10.10">
    <property type="entry name" value="D-amino Acid Aminotransferase, subunit A, domain 2"/>
    <property type="match status" value="1"/>
</dbReference>
<sequence>MESTVCRSVPDGTELIETFALGPEGVARLDQHMARMARSAQWLGFRFDAGKARALLASQTAPEPLRARLTLAQDGRLDLTTAPLPPTAPSWHFAIHPERLRSDNPWLLHKTTRRALYNDARAALPDGIDEWVFLNERGEICEGTITNIELTRPNGKVLTPPLSSGCLPGIYRQSRLNTGTLTEAVLTPHDLKGATEIRLTNALRGATPAIWAPECPHFNQFA</sequence>
<proteinExistence type="inferred from homology"/>
<gene>
    <name evidence="12" type="ORF">K3X48_11280</name>
</gene>
<dbReference type="InterPro" id="IPR043132">
    <property type="entry name" value="BCAT-like_C"/>
</dbReference>
<evidence type="ECO:0000313" key="13">
    <source>
        <dbReference type="Proteomes" id="UP001057991"/>
    </source>
</evidence>
<dbReference type="GO" id="GO:0004084">
    <property type="term" value="F:branched-chain-amino-acid transaminase activity"/>
    <property type="evidence" value="ECO:0007669"/>
    <property type="project" value="UniProtKB-EC"/>
</dbReference>
<evidence type="ECO:0000256" key="7">
    <source>
        <dbReference type="ARBA" id="ARBA00014472"/>
    </source>
</evidence>
<dbReference type="Proteomes" id="UP001057991">
    <property type="component" value="Chromosome"/>
</dbReference>
<dbReference type="SUPFAM" id="SSF56752">
    <property type="entry name" value="D-aminoacid aminotransferase-like PLP-dependent enzymes"/>
    <property type="match status" value="1"/>
</dbReference>
<evidence type="ECO:0000256" key="4">
    <source>
        <dbReference type="ARBA" id="ARBA00005072"/>
    </source>
</evidence>
<comment type="catalytic activity">
    <reaction evidence="11">
        <text>L-leucine + 2-oxoglutarate = 4-methyl-2-oxopentanoate + L-glutamate</text>
        <dbReference type="Rhea" id="RHEA:18321"/>
        <dbReference type="ChEBI" id="CHEBI:16810"/>
        <dbReference type="ChEBI" id="CHEBI:17865"/>
        <dbReference type="ChEBI" id="CHEBI:29985"/>
        <dbReference type="ChEBI" id="CHEBI:57427"/>
        <dbReference type="EC" id="2.6.1.42"/>
    </reaction>
</comment>
<dbReference type="PANTHER" id="PTHR42743">
    <property type="entry name" value="AMINO-ACID AMINOTRANSFERASE"/>
    <property type="match status" value="1"/>
</dbReference>
<evidence type="ECO:0000256" key="11">
    <source>
        <dbReference type="ARBA" id="ARBA00049229"/>
    </source>
</evidence>
<protein>
    <recommendedName>
        <fullName evidence="7">Probable branched-chain-amino-acid aminotransferase</fullName>
        <ecNumber evidence="6">2.6.1.42</ecNumber>
    </recommendedName>
</protein>
<keyword evidence="8" id="KW-0028">Amino-acid biosynthesis</keyword>
<comment type="pathway">
    <text evidence="3">Amino-acid biosynthesis; L-valine biosynthesis; L-valine from pyruvate: step 4/4.</text>
</comment>
<organism evidence="12 13">
    <name type="scientific">Aliiroseovarius crassostreae</name>
    <dbReference type="NCBI Taxonomy" id="154981"/>
    <lineage>
        <taxon>Bacteria</taxon>
        <taxon>Pseudomonadati</taxon>
        <taxon>Pseudomonadota</taxon>
        <taxon>Alphaproteobacteria</taxon>
        <taxon>Rhodobacterales</taxon>
        <taxon>Paracoccaceae</taxon>
        <taxon>Aliiroseovarius</taxon>
    </lineage>
</organism>
<dbReference type="PANTHER" id="PTHR42743:SF11">
    <property type="entry name" value="AMINODEOXYCHORISMATE LYASE"/>
    <property type="match status" value="1"/>
</dbReference>
<keyword evidence="12" id="KW-0032">Aminotransferase</keyword>
<dbReference type="NCBIfam" id="NF005729">
    <property type="entry name" value="PRK07546.1-3"/>
    <property type="match status" value="1"/>
</dbReference>
<comment type="catalytic activity">
    <reaction evidence="9">
        <text>L-valine + 2-oxoglutarate = 3-methyl-2-oxobutanoate + L-glutamate</text>
        <dbReference type="Rhea" id="RHEA:24813"/>
        <dbReference type="ChEBI" id="CHEBI:11851"/>
        <dbReference type="ChEBI" id="CHEBI:16810"/>
        <dbReference type="ChEBI" id="CHEBI:29985"/>
        <dbReference type="ChEBI" id="CHEBI:57762"/>
        <dbReference type="EC" id="2.6.1.42"/>
    </reaction>
</comment>
<keyword evidence="12" id="KW-0808">Transferase</keyword>
<dbReference type="GO" id="GO:0009082">
    <property type="term" value="P:branched-chain amino acid biosynthetic process"/>
    <property type="evidence" value="ECO:0007669"/>
    <property type="project" value="UniProtKB-KW"/>
</dbReference>
<accession>A0A9Q9LWQ4</accession>
<dbReference type="RefSeq" id="WP_259805747.1">
    <property type="nucleotide sequence ID" value="NZ_CP080776.1"/>
</dbReference>
<comment type="similarity">
    <text evidence="5">Belongs to the class-IV pyridoxal-phosphate-dependent aminotransferase family.</text>
</comment>
<reference evidence="12" key="1">
    <citation type="submission" date="2021-08" db="EMBL/GenBank/DDBJ databases">
        <authorList>
            <person name="Nwanade C."/>
            <person name="Wang M."/>
            <person name="Masoudi A."/>
            <person name="Yu Z."/>
            <person name="Liu J."/>
        </authorList>
    </citation>
    <scope>NUCLEOTIDE SEQUENCE</scope>
    <source>
        <strain evidence="12">S056</strain>
    </source>
</reference>
<evidence type="ECO:0000256" key="6">
    <source>
        <dbReference type="ARBA" id="ARBA00013053"/>
    </source>
</evidence>
<dbReference type="InterPro" id="IPR050571">
    <property type="entry name" value="Class-IV_PLP-Dep_Aminotrnsfr"/>
</dbReference>
<evidence type="ECO:0000313" key="12">
    <source>
        <dbReference type="EMBL" id="UWP94787.1"/>
    </source>
</evidence>
<comment type="pathway">
    <text evidence="2">Amino-acid biosynthesis; L-isoleucine biosynthesis; L-isoleucine from 2-oxobutanoate: step 4/4.</text>
</comment>
<comment type="function">
    <text evidence="1">Acts on leucine, isoleucine and valine.</text>
</comment>
<dbReference type="InterPro" id="IPR001544">
    <property type="entry name" value="Aminotrans_IV"/>
</dbReference>
<dbReference type="EC" id="2.6.1.42" evidence="6"/>
<name>A0A9Q9LWQ4_9RHOB</name>
<dbReference type="Pfam" id="PF01063">
    <property type="entry name" value="Aminotran_4"/>
    <property type="match status" value="1"/>
</dbReference>
<evidence type="ECO:0000256" key="3">
    <source>
        <dbReference type="ARBA" id="ARBA00004931"/>
    </source>
</evidence>
<evidence type="ECO:0000256" key="2">
    <source>
        <dbReference type="ARBA" id="ARBA00004824"/>
    </source>
</evidence>
<comment type="catalytic activity">
    <reaction evidence="10">
        <text>L-isoleucine + 2-oxoglutarate = (S)-3-methyl-2-oxopentanoate + L-glutamate</text>
        <dbReference type="Rhea" id="RHEA:24801"/>
        <dbReference type="ChEBI" id="CHEBI:16810"/>
        <dbReference type="ChEBI" id="CHEBI:29985"/>
        <dbReference type="ChEBI" id="CHEBI:35146"/>
        <dbReference type="ChEBI" id="CHEBI:58045"/>
        <dbReference type="EC" id="2.6.1.42"/>
    </reaction>
</comment>
<comment type="pathway">
    <text evidence="4">Amino-acid biosynthesis; L-leucine biosynthesis; L-leucine from 3-methyl-2-oxobutanoate: step 4/4.</text>
</comment>